<evidence type="ECO:0000313" key="2">
    <source>
        <dbReference type="EMBL" id="MEX5729160.1"/>
    </source>
</evidence>
<reference evidence="2 3" key="1">
    <citation type="submission" date="2024-06" db="EMBL/GenBank/DDBJ databases">
        <title>Genome of Rhodovulum iodosum, a marine photoferrotroph.</title>
        <authorList>
            <person name="Bianchini G."/>
            <person name="Nikeleit V."/>
            <person name="Kappler A."/>
            <person name="Bryce C."/>
            <person name="Sanchez-Baracaldo P."/>
        </authorList>
    </citation>
    <scope>NUCLEOTIDE SEQUENCE [LARGE SCALE GENOMIC DNA]</scope>
    <source>
        <strain evidence="2 3">UT/N1</strain>
    </source>
</reference>
<feature type="transmembrane region" description="Helical" evidence="1">
    <location>
        <begin position="176"/>
        <end position="202"/>
    </location>
</feature>
<accession>A0ABV3XWM7</accession>
<feature type="transmembrane region" description="Helical" evidence="1">
    <location>
        <begin position="103"/>
        <end position="122"/>
    </location>
</feature>
<keyword evidence="1" id="KW-0812">Transmembrane</keyword>
<gene>
    <name evidence="2" type="ORF">Ga0609869_002513</name>
</gene>
<dbReference type="InterPro" id="IPR007354">
    <property type="entry name" value="CruF-like"/>
</dbReference>
<keyword evidence="1" id="KW-1133">Transmembrane helix</keyword>
<protein>
    <submittedName>
        <fullName evidence="2">Membrane protein</fullName>
    </submittedName>
</protein>
<keyword evidence="1" id="KW-0472">Membrane</keyword>
<name>A0ABV3XWM7_9RHOB</name>
<feature type="transmembrane region" description="Helical" evidence="1">
    <location>
        <begin position="72"/>
        <end position="91"/>
    </location>
</feature>
<sequence length="208" mass="22785">MEPDFTGFLVGGIVLGTLVTGVFAWRFGPARAFAFVVLAGLFSAGLDFLSAFEAQNYAYPGQTRLWVFTYIFFGWIGVCGTCLLVAEGLLARRGEGVLTSNRLRLRVPLLTAVIAVLTDLYIDPIAVEAGYWRWFVPANVYYGIPLLNFVGWFVLMLIAPLAWIEIARRDLSATRMIFWAFVALPLAGIAAVLLSLALNGLIGLTGLR</sequence>
<organism evidence="2 3">
    <name type="scientific">Rhodovulum iodosum</name>
    <dbReference type="NCBI Taxonomy" id="68291"/>
    <lineage>
        <taxon>Bacteria</taxon>
        <taxon>Pseudomonadati</taxon>
        <taxon>Pseudomonadota</taxon>
        <taxon>Alphaproteobacteria</taxon>
        <taxon>Rhodobacterales</taxon>
        <taxon>Paracoccaceae</taxon>
        <taxon>Rhodovulum</taxon>
    </lineage>
</organism>
<comment type="caution">
    <text evidence="2">The sequence shown here is derived from an EMBL/GenBank/DDBJ whole genome shotgun (WGS) entry which is preliminary data.</text>
</comment>
<dbReference type="EMBL" id="JBEHHI010000002">
    <property type="protein sequence ID" value="MEX5729160.1"/>
    <property type="molecule type" value="Genomic_DNA"/>
</dbReference>
<dbReference type="Proteomes" id="UP001560019">
    <property type="component" value="Unassembled WGS sequence"/>
</dbReference>
<dbReference type="PANTHER" id="PTHR39419">
    <property type="entry name" value="SLL0814 PROTEIN"/>
    <property type="match status" value="1"/>
</dbReference>
<dbReference type="Pfam" id="PF04240">
    <property type="entry name" value="Caroten_synth"/>
    <property type="match status" value="1"/>
</dbReference>
<feature type="transmembrane region" description="Helical" evidence="1">
    <location>
        <begin position="6"/>
        <end position="25"/>
    </location>
</feature>
<dbReference type="RefSeq" id="WP_125402916.1">
    <property type="nucleotide sequence ID" value="NZ_JBEHHI010000002.1"/>
</dbReference>
<dbReference type="PANTHER" id="PTHR39419:SF1">
    <property type="entry name" value="SLL0814 PROTEIN"/>
    <property type="match status" value="1"/>
</dbReference>
<proteinExistence type="predicted"/>
<evidence type="ECO:0000313" key="3">
    <source>
        <dbReference type="Proteomes" id="UP001560019"/>
    </source>
</evidence>
<evidence type="ECO:0000256" key="1">
    <source>
        <dbReference type="SAM" id="Phobius"/>
    </source>
</evidence>
<keyword evidence="3" id="KW-1185">Reference proteome</keyword>
<feature type="transmembrane region" description="Helical" evidence="1">
    <location>
        <begin position="142"/>
        <end position="164"/>
    </location>
</feature>
<feature type="transmembrane region" description="Helical" evidence="1">
    <location>
        <begin position="32"/>
        <end position="52"/>
    </location>
</feature>